<evidence type="ECO:0000313" key="6">
    <source>
        <dbReference type="EMBL" id="MBZ9778645.1"/>
    </source>
</evidence>
<dbReference type="Gene3D" id="2.120.10.30">
    <property type="entry name" value="TolB, C-terminal domain"/>
    <property type="match status" value="1"/>
</dbReference>
<dbReference type="EMBL" id="JAIQZE010000006">
    <property type="protein sequence ID" value="MBZ9778645.1"/>
    <property type="molecule type" value="Genomic_DNA"/>
</dbReference>
<keyword evidence="3" id="KW-1003">Cell membrane</keyword>
<dbReference type="RefSeq" id="WP_224461000.1">
    <property type="nucleotide sequence ID" value="NZ_JAIQZE010000006.1"/>
</dbReference>
<dbReference type="Proteomes" id="UP001199314">
    <property type="component" value="Unassembled WGS sequence"/>
</dbReference>
<dbReference type="InterPro" id="IPR009722">
    <property type="entry name" value="YjiK/CarP"/>
</dbReference>
<comment type="similarity">
    <text evidence="2">Belongs to the YjiK family.</text>
</comment>
<accession>A0ABS7XIS6</accession>
<evidence type="ECO:0000313" key="7">
    <source>
        <dbReference type="Proteomes" id="UP001199314"/>
    </source>
</evidence>
<name>A0ABS7XIS6_9FLAO</name>
<proteinExistence type="inferred from homology"/>
<protein>
    <submittedName>
        <fullName evidence="6">SdiA-regulated domain-containing protein</fullName>
    </submittedName>
</protein>
<dbReference type="SUPFAM" id="SSF63825">
    <property type="entry name" value="YWTD domain"/>
    <property type="match status" value="1"/>
</dbReference>
<evidence type="ECO:0000256" key="4">
    <source>
        <dbReference type="ARBA" id="ARBA00023136"/>
    </source>
</evidence>
<reference evidence="7" key="1">
    <citation type="submission" date="2023-07" db="EMBL/GenBank/DDBJ databases">
        <title>Novel species isolated from saline lakes on Tibetan Plateau.</title>
        <authorList>
            <person name="Lu H."/>
        </authorList>
    </citation>
    <scope>NUCLEOTIDE SEQUENCE [LARGE SCALE GENOMIC DNA]</scope>
    <source>
        <strain evidence="7">CAK8W</strain>
    </source>
</reference>
<evidence type="ECO:0000256" key="2">
    <source>
        <dbReference type="ARBA" id="ARBA00009852"/>
    </source>
</evidence>
<feature type="transmembrane region" description="Helical" evidence="5">
    <location>
        <begin position="6"/>
        <end position="25"/>
    </location>
</feature>
<evidence type="ECO:0000256" key="5">
    <source>
        <dbReference type="SAM" id="Phobius"/>
    </source>
</evidence>
<keyword evidence="5" id="KW-1133">Transmembrane helix</keyword>
<keyword evidence="4 5" id="KW-0472">Membrane</keyword>
<comment type="subcellular location">
    <subcellularLocation>
        <location evidence="1">Cell membrane</location>
    </subcellularLocation>
</comment>
<keyword evidence="7" id="KW-1185">Reference proteome</keyword>
<dbReference type="Pfam" id="PF06977">
    <property type="entry name" value="SdiA-regulated"/>
    <property type="match status" value="1"/>
</dbReference>
<evidence type="ECO:0000256" key="1">
    <source>
        <dbReference type="ARBA" id="ARBA00004236"/>
    </source>
</evidence>
<organism evidence="6 7">
    <name type="scientific">Psychroflexus longus</name>
    <dbReference type="NCBI Taxonomy" id="2873596"/>
    <lineage>
        <taxon>Bacteria</taxon>
        <taxon>Pseudomonadati</taxon>
        <taxon>Bacteroidota</taxon>
        <taxon>Flavobacteriia</taxon>
        <taxon>Flavobacteriales</taxon>
        <taxon>Flavobacteriaceae</taxon>
        <taxon>Psychroflexus</taxon>
    </lineage>
</organism>
<sequence>MKQNLIVLSIITGILLFVGLVYFFLKPDNTYTDRLKVKNTWDLPFVLREISGISHIDDLRMACIQDEEGIIFIYDLEKQEITDEIQFGPRGDYESVRIIDSVAYIMESSGKLFKINNFESNHSEIEIYQTGFSRKNDIESFDYHDHSNTFLTIPKNKNLSNFSDDFIIYKINSSTYKIEEQPYSSLKTEDSIFQVNKFFFAEKNIYPSELAIHPETGEIYILDSKIPRLLILNSNGSFKKIYKLNPKDFQQPEGISFDSQGRMYISNEESGFLKQNIQLVEWE</sequence>
<keyword evidence="5" id="KW-0812">Transmembrane</keyword>
<gene>
    <name evidence="6" type="ORF">LB452_06895</name>
</gene>
<dbReference type="InterPro" id="IPR011042">
    <property type="entry name" value="6-blade_b-propeller_TolB-like"/>
</dbReference>
<comment type="caution">
    <text evidence="6">The sequence shown here is derived from an EMBL/GenBank/DDBJ whole genome shotgun (WGS) entry which is preliminary data.</text>
</comment>
<evidence type="ECO:0000256" key="3">
    <source>
        <dbReference type="ARBA" id="ARBA00022475"/>
    </source>
</evidence>